<proteinExistence type="predicted"/>
<dbReference type="EMBL" id="CANHGI010000001">
    <property type="protein sequence ID" value="CAI5439579.1"/>
    <property type="molecule type" value="Genomic_DNA"/>
</dbReference>
<dbReference type="Proteomes" id="UP001152747">
    <property type="component" value="Unassembled WGS sequence"/>
</dbReference>
<sequence length="182" mass="21330">MISVKNLQKLADFRAFATISMSISKFHDFSFEFFENEKNSRKNQQEICEEMIKNEEKKEKKQLFEKKKKKIEKNHSSFSCSHTFLTSQSSSYIMPTKLDVFGNLQFNSSTDNDSQNQQSAEDGDVTACFVLPSPSSFSKLTLLDEIMQENDDCFKEFLDKAREDFKQRWENPAQPRKKSHYN</sequence>
<keyword evidence="2" id="KW-1185">Reference proteome</keyword>
<dbReference type="AlphaFoldDB" id="A0A9P1I8J6"/>
<accession>A0A9P1I8J6</accession>
<gene>
    <name evidence="1" type="ORF">CAMP_LOCUS2216</name>
</gene>
<protein>
    <submittedName>
        <fullName evidence="1">Uncharacterized protein</fullName>
    </submittedName>
</protein>
<name>A0A9P1I8J6_9PELO</name>
<dbReference type="OrthoDB" id="5870674at2759"/>
<evidence type="ECO:0000313" key="1">
    <source>
        <dbReference type="EMBL" id="CAI5439579.1"/>
    </source>
</evidence>
<evidence type="ECO:0000313" key="2">
    <source>
        <dbReference type="Proteomes" id="UP001152747"/>
    </source>
</evidence>
<comment type="caution">
    <text evidence="1">The sequence shown here is derived from an EMBL/GenBank/DDBJ whole genome shotgun (WGS) entry which is preliminary data.</text>
</comment>
<reference evidence="1" key="1">
    <citation type="submission" date="2022-11" db="EMBL/GenBank/DDBJ databases">
        <authorList>
            <person name="Kikuchi T."/>
        </authorList>
    </citation>
    <scope>NUCLEOTIDE SEQUENCE</scope>
    <source>
        <strain evidence="1">PS1010</strain>
    </source>
</reference>
<organism evidence="1 2">
    <name type="scientific">Caenorhabditis angaria</name>
    <dbReference type="NCBI Taxonomy" id="860376"/>
    <lineage>
        <taxon>Eukaryota</taxon>
        <taxon>Metazoa</taxon>
        <taxon>Ecdysozoa</taxon>
        <taxon>Nematoda</taxon>
        <taxon>Chromadorea</taxon>
        <taxon>Rhabditida</taxon>
        <taxon>Rhabditina</taxon>
        <taxon>Rhabditomorpha</taxon>
        <taxon>Rhabditoidea</taxon>
        <taxon>Rhabditidae</taxon>
        <taxon>Peloderinae</taxon>
        <taxon>Caenorhabditis</taxon>
    </lineage>
</organism>